<evidence type="ECO:0000313" key="6">
    <source>
        <dbReference type="EMBL" id="PSR27781.1"/>
    </source>
</evidence>
<dbReference type="EMBL" id="PXYT01000024">
    <property type="protein sequence ID" value="PSR27781.1"/>
    <property type="molecule type" value="Genomic_DNA"/>
</dbReference>
<evidence type="ECO:0000256" key="1">
    <source>
        <dbReference type="ARBA" id="ARBA00022448"/>
    </source>
</evidence>
<dbReference type="GO" id="GO:0035435">
    <property type="term" value="P:phosphate ion transmembrane transport"/>
    <property type="evidence" value="ECO:0007669"/>
    <property type="project" value="InterPro"/>
</dbReference>
<dbReference type="CDD" id="cd03260">
    <property type="entry name" value="ABC_PstB_phosphate_transporter"/>
    <property type="match status" value="1"/>
</dbReference>
<sequence>MPISENSAEHSIGKKGKSLTRTSDETTPDIEVHQLSVWYGQTPALRNVNLNISAGQILAIIGPSGCGKSTFLRVLNRMIERFSDVRVEGTVRVGSFNVLDDHVDVTQLRRAVGMVFQHPNPFPMTIFDNVAYGPRIFGMRSSTQLRKTVEDSLKQAALWDEVRGKLRRGAGTLSGGQQQRLCIARALAVNPRVLLLDEPTASLDPVSAAKIEELIVQLKSQYTMVIVTHNLQQAARVSDLVAFFEQGRLIEMGNTQEMFTAPREKRTEEFLTGRFD</sequence>
<accession>A0A2T2WZW2</accession>
<dbReference type="InterPro" id="IPR027417">
    <property type="entry name" value="P-loop_NTPase"/>
</dbReference>
<proteinExistence type="predicted"/>
<gene>
    <name evidence="6" type="primary">pstB</name>
    <name evidence="6" type="ORF">C7B43_11345</name>
</gene>
<dbReference type="AlphaFoldDB" id="A0A2T2WZW2"/>
<organism evidence="6 7">
    <name type="scientific">Sulfobacillus benefaciens</name>
    <dbReference type="NCBI Taxonomy" id="453960"/>
    <lineage>
        <taxon>Bacteria</taxon>
        <taxon>Bacillati</taxon>
        <taxon>Bacillota</taxon>
        <taxon>Clostridia</taxon>
        <taxon>Eubacteriales</taxon>
        <taxon>Clostridiales Family XVII. Incertae Sedis</taxon>
        <taxon>Sulfobacillus</taxon>
    </lineage>
</organism>
<dbReference type="InterPro" id="IPR003439">
    <property type="entry name" value="ABC_transporter-like_ATP-bd"/>
</dbReference>
<dbReference type="PROSITE" id="PS50893">
    <property type="entry name" value="ABC_TRANSPORTER_2"/>
    <property type="match status" value="1"/>
</dbReference>
<dbReference type="SMART" id="SM00382">
    <property type="entry name" value="AAA"/>
    <property type="match status" value="1"/>
</dbReference>
<dbReference type="GO" id="GO:0016887">
    <property type="term" value="F:ATP hydrolysis activity"/>
    <property type="evidence" value="ECO:0007669"/>
    <property type="project" value="InterPro"/>
</dbReference>
<protein>
    <submittedName>
        <fullName evidence="6">Phosphate ABC transporter ATP-binding protein</fullName>
    </submittedName>
</protein>
<evidence type="ECO:0000259" key="5">
    <source>
        <dbReference type="PROSITE" id="PS50893"/>
    </source>
</evidence>
<dbReference type="GO" id="GO:0016020">
    <property type="term" value="C:membrane"/>
    <property type="evidence" value="ECO:0007669"/>
    <property type="project" value="InterPro"/>
</dbReference>
<feature type="domain" description="ABC transporter" evidence="5">
    <location>
        <begin position="30"/>
        <end position="271"/>
    </location>
</feature>
<keyword evidence="1" id="KW-0813">Transport</keyword>
<keyword evidence="2" id="KW-0547">Nucleotide-binding</keyword>
<dbReference type="GO" id="GO:0005524">
    <property type="term" value="F:ATP binding"/>
    <property type="evidence" value="ECO:0007669"/>
    <property type="project" value="UniProtKB-KW"/>
</dbReference>
<dbReference type="PANTHER" id="PTHR43423">
    <property type="entry name" value="ABC TRANSPORTER I FAMILY MEMBER 17"/>
    <property type="match status" value="1"/>
</dbReference>
<dbReference type="Gene3D" id="3.40.50.300">
    <property type="entry name" value="P-loop containing nucleotide triphosphate hydrolases"/>
    <property type="match status" value="1"/>
</dbReference>
<evidence type="ECO:0000313" key="7">
    <source>
        <dbReference type="Proteomes" id="UP000242699"/>
    </source>
</evidence>
<dbReference type="PROSITE" id="PS00211">
    <property type="entry name" value="ABC_TRANSPORTER_1"/>
    <property type="match status" value="1"/>
</dbReference>
<dbReference type="Pfam" id="PF00005">
    <property type="entry name" value="ABC_tran"/>
    <property type="match status" value="1"/>
</dbReference>
<comment type="caution">
    <text evidence="6">The sequence shown here is derived from an EMBL/GenBank/DDBJ whole genome shotgun (WGS) entry which is preliminary data.</text>
</comment>
<name>A0A2T2WZW2_9FIRM</name>
<feature type="region of interest" description="Disordered" evidence="4">
    <location>
        <begin position="1"/>
        <end position="26"/>
    </location>
</feature>
<dbReference type="NCBIfam" id="TIGR00972">
    <property type="entry name" value="3a0107s01c2"/>
    <property type="match status" value="1"/>
</dbReference>
<evidence type="ECO:0000256" key="4">
    <source>
        <dbReference type="SAM" id="MobiDB-lite"/>
    </source>
</evidence>
<dbReference type="InterPro" id="IPR005670">
    <property type="entry name" value="PstB-like"/>
</dbReference>
<reference evidence="6 7" key="1">
    <citation type="journal article" date="2014" name="BMC Genomics">
        <title>Comparison of environmental and isolate Sulfobacillus genomes reveals diverse carbon, sulfur, nitrogen, and hydrogen metabolisms.</title>
        <authorList>
            <person name="Justice N.B."/>
            <person name="Norman A."/>
            <person name="Brown C.T."/>
            <person name="Singh A."/>
            <person name="Thomas B.C."/>
            <person name="Banfield J.F."/>
        </authorList>
    </citation>
    <scope>NUCLEOTIDE SEQUENCE [LARGE SCALE GENOMIC DNA]</scope>
    <source>
        <strain evidence="6">AMDSBA1</strain>
    </source>
</reference>
<dbReference type="InterPro" id="IPR003593">
    <property type="entry name" value="AAA+_ATPase"/>
</dbReference>
<dbReference type="Proteomes" id="UP000242699">
    <property type="component" value="Unassembled WGS sequence"/>
</dbReference>
<dbReference type="PANTHER" id="PTHR43423:SF1">
    <property type="entry name" value="ABC TRANSPORTER I FAMILY MEMBER 17"/>
    <property type="match status" value="1"/>
</dbReference>
<evidence type="ECO:0000256" key="2">
    <source>
        <dbReference type="ARBA" id="ARBA00022741"/>
    </source>
</evidence>
<evidence type="ECO:0000256" key="3">
    <source>
        <dbReference type="ARBA" id="ARBA00022840"/>
    </source>
</evidence>
<keyword evidence="3 6" id="KW-0067">ATP-binding</keyword>
<dbReference type="SUPFAM" id="SSF52540">
    <property type="entry name" value="P-loop containing nucleoside triphosphate hydrolases"/>
    <property type="match status" value="1"/>
</dbReference>
<dbReference type="InterPro" id="IPR017871">
    <property type="entry name" value="ABC_transporter-like_CS"/>
</dbReference>
<dbReference type="GO" id="GO:0005315">
    <property type="term" value="F:phosphate transmembrane transporter activity"/>
    <property type="evidence" value="ECO:0007669"/>
    <property type="project" value="InterPro"/>
</dbReference>